<dbReference type="InterPro" id="IPR036388">
    <property type="entry name" value="WH-like_DNA-bd_sf"/>
</dbReference>
<feature type="region of interest" description="Disordered" evidence="4">
    <location>
        <begin position="1"/>
        <end position="23"/>
    </location>
</feature>
<dbReference type="Gene3D" id="3.30.450.40">
    <property type="match status" value="1"/>
</dbReference>
<evidence type="ECO:0000313" key="7">
    <source>
        <dbReference type="Proteomes" id="UP001501598"/>
    </source>
</evidence>
<keyword evidence="7" id="KW-1185">Reference proteome</keyword>
<dbReference type="SMART" id="SM00065">
    <property type="entry name" value="GAF"/>
    <property type="match status" value="1"/>
</dbReference>
<comment type="caution">
    <text evidence="6">The sequence shown here is derived from an EMBL/GenBank/DDBJ whole genome shotgun (WGS) entry which is preliminary data.</text>
</comment>
<proteinExistence type="predicted"/>
<dbReference type="Proteomes" id="UP001501598">
    <property type="component" value="Unassembled WGS sequence"/>
</dbReference>
<sequence length="239" mass="25867">MRSHTVVVQSAPDHPPTRGVPSAADSIQRALGRVRRETGSSLAFGGRVEESGVLLAHFDGSVVGPLRGVRLAAGHGLGGRVVAQERPLAVRDYVEDPLITHRYDAIIRAERLRAFAAVPVIVGRRPVAVLYASQRAPQENLDRVLDVVTREARALEQELVVTDLLRRLAPDGHGPVDLTRRERDVLTLLAAGMSDRAAAETLGIGLYTVKGHVKSLLAKLHATNRLEAVVTARRQNLLP</sequence>
<evidence type="ECO:0000256" key="2">
    <source>
        <dbReference type="ARBA" id="ARBA00023125"/>
    </source>
</evidence>
<dbReference type="PANTHER" id="PTHR44688:SF16">
    <property type="entry name" value="DNA-BINDING TRANSCRIPTIONAL ACTIVATOR DEVR_DOSR"/>
    <property type="match status" value="1"/>
</dbReference>
<dbReference type="EMBL" id="BAABGT010000075">
    <property type="protein sequence ID" value="GAA4552806.1"/>
    <property type="molecule type" value="Genomic_DNA"/>
</dbReference>
<evidence type="ECO:0000256" key="1">
    <source>
        <dbReference type="ARBA" id="ARBA00023015"/>
    </source>
</evidence>
<keyword evidence="1" id="KW-0805">Transcription regulation</keyword>
<dbReference type="SUPFAM" id="SSF46894">
    <property type="entry name" value="C-terminal effector domain of the bipartite response regulators"/>
    <property type="match status" value="1"/>
</dbReference>
<dbReference type="PRINTS" id="PR00038">
    <property type="entry name" value="HTHLUXR"/>
</dbReference>
<dbReference type="SMART" id="SM00421">
    <property type="entry name" value="HTH_LUXR"/>
    <property type="match status" value="1"/>
</dbReference>
<dbReference type="CDD" id="cd06170">
    <property type="entry name" value="LuxR_C_like"/>
    <property type="match status" value="1"/>
</dbReference>
<gene>
    <name evidence="6" type="ORF">GCM10023175_47270</name>
</gene>
<dbReference type="PANTHER" id="PTHR44688">
    <property type="entry name" value="DNA-BINDING TRANSCRIPTIONAL ACTIVATOR DEVR_DOSR"/>
    <property type="match status" value="1"/>
</dbReference>
<evidence type="ECO:0000259" key="5">
    <source>
        <dbReference type="PROSITE" id="PS50043"/>
    </source>
</evidence>
<protein>
    <submittedName>
        <fullName evidence="6">LuxR C-terminal-related transcriptional regulator</fullName>
    </submittedName>
</protein>
<dbReference type="InterPro" id="IPR016032">
    <property type="entry name" value="Sig_transdc_resp-reg_C-effctor"/>
</dbReference>
<evidence type="ECO:0000256" key="3">
    <source>
        <dbReference type="ARBA" id="ARBA00023163"/>
    </source>
</evidence>
<evidence type="ECO:0000256" key="4">
    <source>
        <dbReference type="SAM" id="MobiDB-lite"/>
    </source>
</evidence>
<name>A0ABP8RXU2_9PSEU</name>
<dbReference type="InterPro" id="IPR029016">
    <property type="entry name" value="GAF-like_dom_sf"/>
</dbReference>
<dbReference type="RefSeq" id="WP_345422582.1">
    <property type="nucleotide sequence ID" value="NZ_BAABGT010000075.1"/>
</dbReference>
<reference evidence="7" key="1">
    <citation type="journal article" date="2019" name="Int. J. Syst. Evol. Microbiol.">
        <title>The Global Catalogue of Microorganisms (GCM) 10K type strain sequencing project: providing services to taxonomists for standard genome sequencing and annotation.</title>
        <authorList>
            <consortium name="The Broad Institute Genomics Platform"/>
            <consortium name="The Broad Institute Genome Sequencing Center for Infectious Disease"/>
            <person name="Wu L."/>
            <person name="Ma J."/>
        </authorList>
    </citation>
    <scope>NUCLEOTIDE SEQUENCE [LARGE SCALE GENOMIC DNA]</scope>
    <source>
        <strain evidence="7">JCM 17906</strain>
    </source>
</reference>
<keyword evidence="2" id="KW-0238">DNA-binding</keyword>
<dbReference type="Gene3D" id="1.10.10.10">
    <property type="entry name" value="Winged helix-like DNA-binding domain superfamily/Winged helix DNA-binding domain"/>
    <property type="match status" value="1"/>
</dbReference>
<dbReference type="SUPFAM" id="SSF55781">
    <property type="entry name" value="GAF domain-like"/>
    <property type="match status" value="1"/>
</dbReference>
<dbReference type="Pfam" id="PF01590">
    <property type="entry name" value="GAF"/>
    <property type="match status" value="1"/>
</dbReference>
<organism evidence="6 7">
    <name type="scientific">Pseudonocardia xishanensis</name>
    <dbReference type="NCBI Taxonomy" id="630995"/>
    <lineage>
        <taxon>Bacteria</taxon>
        <taxon>Bacillati</taxon>
        <taxon>Actinomycetota</taxon>
        <taxon>Actinomycetes</taxon>
        <taxon>Pseudonocardiales</taxon>
        <taxon>Pseudonocardiaceae</taxon>
        <taxon>Pseudonocardia</taxon>
    </lineage>
</organism>
<dbReference type="InterPro" id="IPR003018">
    <property type="entry name" value="GAF"/>
</dbReference>
<dbReference type="PROSITE" id="PS50043">
    <property type="entry name" value="HTH_LUXR_2"/>
    <property type="match status" value="1"/>
</dbReference>
<dbReference type="InterPro" id="IPR000792">
    <property type="entry name" value="Tscrpt_reg_LuxR_C"/>
</dbReference>
<feature type="domain" description="HTH luxR-type" evidence="5">
    <location>
        <begin position="171"/>
        <end position="236"/>
    </location>
</feature>
<dbReference type="Pfam" id="PF00196">
    <property type="entry name" value="GerE"/>
    <property type="match status" value="1"/>
</dbReference>
<accession>A0ABP8RXU2</accession>
<keyword evidence="3" id="KW-0804">Transcription</keyword>
<evidence type="ECO:0000313" key="6">
    <source>
        <dbReference type="EMBL" id="GAA4552806.1"/>
    </source>
</evidence>